<keyword evidence="2" id="KW-1185">Reference proteome</keyword>
<reference evidence="1 2" key="1">
    <citation type="submission" date="2019-03" db="EMBL/GenBank/DDBJ databases">
        <title>Genomic Encyclopedia of Type Strains, Phase III (KMG-III): the genomes of soil and plant-associated and newly described type strains.</title>
        <authorList>
            <person name="Whitman W."/>
        </authorList>
    </citation>
    <scope>NUCLEOTIDE SEQUENCE [LARGE SCALE GENOMIC DNA]</scope>
    <source>
        <strain evidence="1 2">CECT 8283</strain>
    </source>
</reference>
<dbReference type="OrthoDB" id="1183811at2"/>
<sequence>MTQEEFDKLVEQSQPHKVFNTEWNKYYSLQFADTFLPQVGGYQGKGMQIYDGANLFGKIRKTERKLQPLTNDDKLISIIGYTFPEGVLASEKKNLVKPAAHEVCFFAEVTQKDTVNLTFTYGENFKEFLKELSPKKESINTTVQEIRTHFNNTITHENTTEFVLKSLGVEKEAITKANYNQSFSKKVLNYLEEAEINGKYKVQIFIKKTQKEAGLESGDLDFKKVKVFEPLPNEVFIWLVSEDNINFDTSFIKIKIGTGIANDLKEKQTTIKEFVGYLSNLIKEEVESQTFSNSKIKKAVEKGLFIPIFKLHTQEKTKNNPIAKEILETNPVAFLAVEGIDYITQGIEKFKVADNVWNPQLQPYTPIFPGKLENAFFCGLFNGAVQAFKELPEMATFIIKMFNSETESKQFVEGVKKLFTDVEVIKAIANKAIEGYKEGVYTKNTEKVVYQLGYDTIKIVSFFIGAVQFAKTVGNLVSFTKKGLLYLKKYGKKGINKLKKLKPDARKKIFEKLIREDDLTKRIKGYSSKFAKKVSKHLDEAPNQITQFEGLHITSKEEFGKVYNPITKKAEVHTSNLPDRIIWPNRITNNLRGYILTHNHPGGTGLSIADIDFFVKTKLKEIRAVTPEGEVFSLRWNKNVKIKEIQAITSKIEEIQDDFSLLRLISVGDEAVSIKREFEAIFKALEDKIIYIHYVNK</sequence>
<protein>
    <recommendedName>
        <fullName evidence="3">JAB domain-containing protein</fullName>
    </recommendedName>
</protein>
<comment type="caution">
    <text evidence="1">The sequence shown here is derived from an EMBL/GenBank/DDBJ whole genome shotgun (WGS) entry which is preliminary data.</text>
</comment>
<organism evidence="1 2">
    <name type="scientific">Tenacibaculum caenipelagi</name>
    <dbReference type="NCBI Taxonomy" id="1325435"/>
    <lineage>
        <taxon>Bacteria</taxon>
        <taxon>Pseudomonadati</taxon>
        <taxon>Bacteroidota</taxon>
        <taxon>Flavobacteriia</taxon>
        <taxon>Flavobacteriales</taxon>
        <taxon>Flavobacteriaceae</taxon>
        <taxon>Tenacibaculum</taxon>
    </lineage>
</organism>
<dbReference type="RefSeq" id="WP_133535134.1">
    <property type="nucleotide sequence ID" value="NZ_SNYH01000002.1"/>
</dbReference>
<evidence type="ECO:0000313" key="1">
    <source>
        <dbReference type="EMBL" id="TDQ28601.1"/>
    </source>
</evidence>
<dbReference type="EMBL" id="SNYH01000002">
    <property type="protein sequence ID" value="TDQ28601.1"/>
    <property type="molecule type" value="Genomic_DNA"/>
</dbReference>
<dbReference type="AlphaFoldDB" id="A0A4R6TK38"/>
<gene>
    <name evidence="1" type="ORF">DFQ07_0978</name>
</gene>
<evidence type="ECO:0000313" key="2">
    <source>
        <dbReference type="Proteomes" id="UP000295390"/>
    </source>
</evidence>
<accession>A0A4R6TK38</accession>
<name>A0A4R6TK38_9FLAO</name>
<dbReference type="Proteomes" id="UP000295390">
    <property type="component" value="Unassembled WGS sequence"/>
</dbReference>
<evidence type="ECO:0008006" key="3">
    <source>
        <dbReference type="Google" id="ProtNLM"/>
    </source>
</evidence>
<proteinExistence type="predicted"/>